<keyword evidence="3" id="KW-1185">Reference proteome</keyword>
<name>A0AA38IW89_9CUCU</name>
<comment type="caution">
    <text evidence="2">The sequence shown here is derived from an EMBL/GenBank/DDBJ whole genome shotgun (WGS) entry which is preliminary data.</text>
</comment>
<protein>
    <submittedName>
        <fullName evidence="2">Uncharacterized protein</fullName>
    </submittedName>
</protein>
<reference evidence="2" key="1">
    <citation type="journal article" date="2023" name="G3 (Bethesda)">
        <title>Whole genome assemblies of Zophobas morio and Tenebrio molitor.</title>
        <authorList>
            <person name="Kaur S."/>
            <person name="Stinson S.A."/>
            <person name="diCenzo G.C."/>
        </authorList>
    </citation>
    <scope>NUCLEOTIDE SEQUENCE</scope>
    <source>
        <strain evidence="2">QUZm001</strain>
    </source>
</reference>
<evidence type="ECO:0000256" key="1">
    <source>
        <dbReference type="SAM" id="MobiDB-lite"/>
    </source>
</evidence>
<feature type="compositionally biased region" description="Low complexity" evidence="1">
    <location>
        <begin position="502"/>
        <end position="515"/>
    </location>
</feature>
<feature type="region of interest" description="Disordered" evidence="1">
    <location>
        <begin position="810"/>
        <end position="829"/>
    </location>
</feature>
<feature type="region of interest" description="Disordered" evidence="1">
    <location>
        <begin position="980"/>
        <end position="1001"/>
    </location>
</feature>
<dbReference type="Proteomes" id="UP001168821">
    <property type="component" value="Unassembled WGS sequence"/>
</dbReference>
<feature type="compositionally biased region" description="Polar residues" evidence="1">
    <location>
        <begin position="1471"/>
        <end position="1480"/>
    </location>
</feature>
<accession>A0AA38IW89</accession>
<dbReference type="EMBL" id="JALNTZ010000002">
    <property type="protein sequence ID" value="KAJ3662883.1"/>
    <property type="molecule type" value="Genomic_DNA"/>
</dbReference>
<evidence type="ECO:0000313" key="3">
    <source>
        <dbReference type="Proteomes" id="UP001168821"/>
    </source>
</evidence>
<feature type="compositionally biased region" description="Polar residues" evidence="1">
    <location>
        <begin position="549"/>
        <end position="575"/>
    </location>
</feature>
<proteinExistence type="predicted"/>
<feature type="compositionally biased region" description="Basic and acidic residues" evidence="1">
    <location>
        <begin position="815"/>
        <end position="828"/>
    </location>
</feature>
<feature type="region of interest" description="Disordered" evidence="1">
    <location>
        <begin position="549"/>
        <end position="583"/>
    </location>
</feature>
<feature type="region of interest" description="Disordered" evidence="1">
    <location>
        <begin position="379"/>
        <end position="406"/>
    </location>
</feature>
<feature type="region of interest" description="Disordered" evidence="1">
    <location>
        <begin position="1471"/>
        <end position="1495"/>
    </location>
</feature>
<feature type="compositionally biased region" description="Polar residues" evidence="1">
    <location>
        <begin position="980"/>
        <end position="1000"/>
    </location>
</feature>
<gene>
    <name evidence="2" type="ORF">Zmor_007201</name>
</gene>
<feature type="region of interest" description="Disordered" evidence="1">
    <location>
        <begin position="497"/>
        <end position="520"/>
    </location>
</feature>
<sequence>MNPNLANKESQIIEIEDDVIDLDEAEKTPEEVIYEWDAKIRKKLSAFGVADNERVLGDLMKDYLQSLHEMTRSYDDNETLKNKVFCHINFLYSYYVELQCCTSDNYLSNMEEILTLYCNLELEAIRPLKKKDLTKHKYKKRIVSVAKQIIHVLTVYLLERHDHILHVLIKMNTNKVSDSCSEMLNILYSHFLTKVPAFNLCDDSFCRNYIVFQKWKEIRKVEDWEGMDKIMYKMFKRTPESIKNNETLRQILMPSCSSTVDIVLNLFRSFRAISSAYFKHVLAKRNNELDDLDFNIDLGEDEPTIAIEDEDEEEVQFLKAYYEVERNMTNLSHTHTSDISEIDIFRKCKEEFDEDDDVQFVGITMLPKQPILEVSITSEDSDYTMSNTSNKRHTEKSRIPIPTPPLVLNSVREKNPDLENLNGITRICVGSPRTVPELELPKTIPERELPRTLPELELPRTVPELDLPRTEPIRIDRPIPTRSPRMTPELELSVPTPEIETPRSVTPVVSPLTVPGASDSCQTTEMEIQSSEHHDVEDPVCTITEVTTSCDSTTKPNQPEVSFDSNNTQISSPSSPAKAIDACDGDDTHTKRTIEMKSVEVQADGIKNYLYNDYGLTTPPFDVQTDEQVSRPVEPRLYTNIGQNHKKDLTEKESVCEKNVSTRTIEVQVDVQTQKTCPYNDYGLTPPNDPHIEDPGTRLQEPLYTNIGHKDLSSSKDGSFDDSPQINTHNSEIPPVDEVAQDNVELETDRHVDRDDIPPNTRTRTEIEANKATIDGVVEHESDFDEFEDQLDISDMTNADVDYDTEEIDVESCQDTDKESPLGRDEGSNHAVLNNFGNEENVNMAEQYSPFKKTDQIDTGQKLILKSAPNIEPVTADSELKEVGEIYNGNTILKPLVSSNRTNGQAKDSTSTKIMYTSSQRIRPTLEEFSRFENAIHNQWNKTKENHDFDAILTGPVSKVLPVKQNSLFSSQDKLDLFSQESNSKAVHSNSRSNSPNDMTSPAYEAIDDFRNYYSDSVNGRVPPPHDVRVPRGILKKTKSTRRKNYRIMFHESTCDNEERKPRSDGVLVLKSVRMDEKLNMEPRVLLKRRRNIEDAMKKMLNKTPTLRVDYDKTTTHINDKDVVRCISPPTLSFIVKEPNSHNPGKVKSFNDAYCKKASSKCEKNMSSCCNQLAEEFTKLNCNVVEDKALNLTITELPRPIDPESEFSNSPTFLPNTDQLVQHCLEEATSETPEVVERNSSLLCDNSNFYTSSTLADNLTQNLSNVDTVKTDAAQCSIKDDNNSNSGVNVTETVDNSLLQLPTAVPETYDFEKNFKNEVFSKIDLQNFDDSDGETRLPLKKRKLSVANKNESVTEELKKEEISYPATPMISIAEVEALHPRKLQANAARPFKTPAERKEMPPLPVFYNVDSDPSPIITDQFNINNHTYNNPTINYHMNNVPVPFINIPCGSYYSLPPILVPFNNVSTFEQSKLNTPQQENFGKKESRKQGRRRRQ</sequence>
<organism evidence="2 3">
    <name type="scientific">Zophobas morio</name>
    <dbReference type="NCBI Taxonomy" id="2755281"/>
    <lineage>
        <taxon>Eukaryota</taxon>
        <taxon>Metazoa</taxon>
        <taxon>Ecdysozoa</taxon>
        <taxon>Arthropoda</taxon>
        <taxon>Hexapoda</taxon>
        <taxon>Insecta</taxon>
        <taxon>Pterygota</taxon>
        <taxon>Neoptera</taxon>
        <taxon>Endopterygota</taxon>
        <taxon>Coleoptera</taxon>
        <taxon>Polyphaga</taxon>
        <taxon>Cucujiformia</taxon>
        <taxon>Tenebrionidae</taxon>
        <taxon>Zophobas</taxon>
    </lineage>
</organism>
<evidence type="ECO:0000313" key="2">
    <source>
        <dbReference type="EMBL" id="KAJ3662883.1"/>
    </source>
</evidence>
<feature type="compositionally biased region" description="Polar residues" evidence="1">
    <location>
        <begin position="379"/>
        <end position="389"/>
    </location>
</feature>